<dbReference type="Gene3D" id="3.30.40.10">
    <property type="entry name" value="Zinc/RING finger domain, C3HC4 (zinc finger)"/>
    <property type="match status" value="1"/>
</dbReference>
<feature type="domain" description="FHA" evidence="2">
    <location>
        <begin position="436"/>
        <end position="485"/>
    </location>
</feature>
<feature type="compositionally biased region" description="Acidic residues" evidence="1">
    <location>
        <begin position="774"/>
        <end position="794"/>
    </location>
</feature>
<dbReference type="Proteomes" id="UP000039865">
    <property type="component" value="Unassembled WGS sequence"/>
</dbReference>
<dbReference type="CDD" id="cd00060">
    <property type="entry name" value="FHA"/>
    <property type="match status" value="1"/>
</dbReference>
<evidence type="ECO:0000259" key="2">
    <source>
        <dbReference type="PROSITE" id="PS50006"/>
    </source>
</evidence>
<dbReference type="InterPro" id="IPR008984">
    <property type="entry name" value="SMAD_FHA_dom_sf"/>
</dbReference>
<gene>
    <name evidence="3" type="primary">Contig2425.g2611</name>
    <name evidence="3" type="ORF">STYLEM_14104</name>
</gene>
<organism evidence="3 4">
    <name type="scientific">Stylonychia lemnae</name>
    <name type="common">Ciliate</name>
    <dbReference type="NCBI Taxonomy" id="5949"/>
    <lineage>
        <taxon>Eukaryota</taxon>
        <taxon>Sar</taxon>
        <taxon>Alveolata</taxon>
        <taxon>Ciliophora</taxon>
        <taxon>Intramacronucleata</taxon>
        <taxon>Spirotrichea</taxon>
        <taxon>Stichotrichia</taxon>
        <taxon>Sporadotrichida</taxon>
        <taxon>Oxytrichidae</taxon>
        <taxon>Stylonychinae</taxon>
        <taxon>Stylonychia</taxon>
    </lineage>
</organism>
<dbReference type="OrthoDB" id="552194at2759"/>
<dbReference type="PANTHER" id="PTHR46210:SF1">
    <property type="entry name" value="FHA DOMAIN-CONTAINING PROTEIN"/>
    <property type="match status" value="1"/>
</dbReference>
<sequence length="866" mass="101468">MTLVSIIHLEIYLKLTKHSRHFSLKVNKDQTIWMKRFKPNQNQKSTKLKVQSKQYQGQIQRRVIPFDAWYWDKELAHRLFNFHEGFKTQKKNGVIIGTSVLTNHDQLDVSIRRTSQHQDKPYLSYMGETNAELELFKSNRLLNIIYHDKQYYVAEQPQKPVEKTEAYDCNIWLMPRYMPKVILVFKFQREIEISEGDIIRMGRIPFKITKLVLTPPKEYDSSLITLQDQSDFTNMTVVNQSNDIDHSQDQMISQPDFSDVQSIGQNSSASNLQDQRGHLPKIRFTKYHSLVQFIRGGVNSSQDRRLGGVRESFQKLESGKACRICLDEIDTMENPLITPCKCSGLIPKEFSKNQMEFIHTTGRNWHASYVKRLSSLVRLCVLNNYLDNISLKNKTKKIYLLNYKQPKNKKFMVLDSDIDCLSKAIHVIVFSRKNDFYIGRRVNNDITISDISVSRSQSAIKLRDNKVYISDCDSKFGTFVKIQQPMQVPANYTLPVQTERKCYFMRLENRFTCIQSCLMSCRLLNPIETHDHFKEVYNKFSKELQDFFLKNEHSYAYNSPRQKDFQGNKKLIDDTILSFQTEIRINNQQNSGMVNKSVTSHVIDHQNSEVHPFSQQSSRINNNPVSEYYDNELGNQYSNRSPFSQINKRYGDRKLPPINKNHHHQMSNQLYTNNAFEEVKKGHRKSQFSTNINNQNSLDESSSISQSEQSYSKNLKKLKTQVTESNKILMNKPTNEQESNIQEFNSSIKNKNMFTENEKDFHNSFQMQNSEDSGSYDEEIEENDQEDEADDENEEQIHPDSKESLHQINNNILSDDEEILKLREKMNQMLQESVSESDNITKVIEIQDQMIGQFEDAPFERVQKFR</sequence>
<feature type="compositionally biased region" description="Low complexity" evidence="1">
    <location>
        <begin position="697"/>
        <end position="712"/>
    </location>
</feature>
<feature type="region of interest" description="Disordered" evidence="1">
    <location>
        <begin position="766"/>
        <end position="805"/>
    </location>
</feature>
<keyword evidence="4" id="KW-1185">Reference proteome</keyword>
<dbReference type="Pfam" id="PF00498">
    <property type="entry name" value="FHA"/>
    <property type="match status" value="1"/>
</dbReference>
<dbReference type="PROSITE" id="PS50006">
    <property type="entry name" value="FHA_DOMAIN"/>
    <property type="match status" value="1"/>
</dbReference>
<evidence type="ECO:0000256" key="1">
    <source>
        <dbReference type="SAM" id="MobiDB-lite"/>
    </source>
</evidence>
<evidence type="ECO:0000313" key="3">
    <source>
        <dbReference type="EMBL" id="CDW85034.1"/>
    </source>
</evidence>
<dbReference type="InterPro" id="IPR013083">
    <property type="entry name" value="Znf_RING/FYVE/PHD"/>
</dbReference>
<proteinExistence type="predicted"/>
<accession>A0A078AS78</accession>
<feature type="compositionally biased region" description="Polar residues" evidence="1">
    <location>
        <begin position="687"/>
        <end position="696"/>
    </location>
</feature>
<name>A0A078AS78_STYLE</name>
<evidence type="ECO:0000313" key="4">
    <source>
        <dbReference type="Proteomes" id="UP000039865"/>
    </source>
</evidence>
<dbReference type="InterPro" id="IPR000253">
    <property type="entry name" value="FHA_dom"/>
</dbReference>
<dbReference type="Gene3D" id="2.60.200.20">
    <property type="match status" value="1"/>
</dbReference>
<dbReference type="EMBL" id="CCKQ01013377">
    <property type="protein sequence ID" value="CDW85034.1"/>
    <property type="molecule type" value="Genomic_DNA"/>
</dbReference>
<dbReference type="AlphaFoldDB" id="A0A078AS78"/>
<dbReference type="SMART" id="SM00240">
    <property type="entry name" value="FHA"/>
    <property type="match status" value="1"/>
</dbReference>
<reference evidence="3 4" key="1">
    <citation type="submission" date="2014-06" db="EMBL/GenBank/DDBJ databases">
        <authorList>
            <person name="Swart Estienne"/>
        </authorList>
    </citation>
    <scope>NUCLEOTIDE SEQUENCE [LARGE SCALE GENOMIC DNA]</scope>
    <source>
        <strain evidence="3 4">130c</strain>
    </source>
</reference>
<dbReference type="InParanoid" id="A0A078AS78"/>
<dbReference type="SUPFAM" id="SSF49879">
    <property type="entry name" value="SMAD/FHA domain"/>
    <property type="match status" value="1"/>
</dbReference>
<feature type="compositionally biased region" description="Basic and acidic residues" evidence="1">
    <location>
        <begin position="795"/>
        <end position="805"/>
    </location>
</feature>
<dbReference type="PANTHER" id="PTHR46210">
    <property type="entry name" value="FHA DOMAIN-CONTAINING PROTEIN"/>
    <property type="match status" value="1"/>
</dbReference>
<feature type="region of interest" description="Disordered" evidence="1">
    <location>
        <begin position="679"/>
        <end position="712"/>
    </location>
</feature>
<protein>
    <submittedName>
        <fullName evidence="3">Fha domain</fullName>
    </submittedName>
</protein>